<dbReference type="AlphaFoldDB" id="A0A4R6TPC6"/>
<sequence length="459" mass="52607">MIRVLIIEDDRLVRKGLISALPWEEHDMKVVAEAGNGQQGLDVLEAETIDLVITDISMPVMNGLDMMAEMQDRQLQVPVVLLTLHEEFSYVQRALRMGAIDYISKTEINEESFAALLQRINQRLQERQSHELPGTAKRRLTSSEGWALLCPDGTFSELTPLLKETAPSATVDGVWFWEQQLSWTQESVVEELRAAAISRNAFGQIIYTTDIANWTLETATLDLKEYRDGLGFYEMGEAIPFVHRSEADVSIVASPGRAAKHVLQPLRSMDWLRFDHTMDQLKQALMENGISTEVLKQEMYAIVNEWNRLYGALLPNQLTLPSYDCWECLEKWLNYIKEIFEQSAGKPQLSGEVQACIYQAVHLVHEQIGDALHASELAKRVNMSRSYFSQCFKDITGETFNEYVRRIRMDQAKVYLWQTEKPVSWVAGEVGYADQKYFSRVFRETTGMLPSEYRRKGDK</sequence>
<dbReference type="GO" id="GO:0003700">
    <property type="term" value="F:DNA-binding transcription factor activity"/>
    <property type="evidence" value="ECO:0007669"/>
    <property type="project" value="InterPro"/>
</dbReference>
<keyword evidence="1" id="KW-0805">Transcription regulation</keyword>
<dbReference type="RefSeq" id="WP_133582335.1">
    <property type="nucleotide sequence ID" value="NZ_SNYJ01000030.1"/>
</dbReference>
<dbReference type="GO" id="GO:0043565">
    <property type="term" value="F:sequence-specific DNA binding"/>
    <property type="evidence" value="ECO:0007669"/>
    <property type="project" value="InterPro"/>
</dbReference>
<dbReference type="PROSITE" id="PS50110">
    <property type="entry name" value="RESPONSE_REGULATORY"/>
    <property type="match status" value="1"/>
</dbReference>
<evidence type="ECO:0000256" key="3">
    <source>
        <dbReference type="ARBA" id="ARBA00023163"/>
    </source>
</evidence>
<accession>A0A4R6TPC6</accession>
<dbReference type="OrthoDB" id="9788446at2"/>
<dbReference type="SMART" id="SM00448">
    <property type="entry name" value="REC"/>
    <property type="match status" value="1"/>
</dbReference>
<dbReference type="EMBL" id="SNYJ01000030">
    <property type="protein sequence ID" value="TDQ33716.1"/>
    <property type="molecule type" value="Genomic_DNA"/>
</dbReference>
<dbReference type="InterPro" id="IPR020449">
    <property type="entry name" value="Tscrpt_reg_AraC-type_HTH"/>
</dbReference>
<dbReference type="InterPro" id="IPR011006">
    <property type="entry name" value="CheY-like_superfamily"/>
</dbReference>
<feature type="modified residue" description="4-aspartylphosphate" evidence="4">
    <location>
        <position position="55"/>
    </location>
</feature>
<evidence type="ECO:0000256" key="2">
    <source>
        <dbReference type="ARBA" id="ARBA00023125"/>
    </source>
</evidence>
<dbReference type="GO" id="GO:0000160">
    <property type="term" value="P:phosphorelay signal transduction system"/>
    <property type="evidence" value="ECO:0007669"/>
    <property type="project" value="InterPro"/>
</dbReference>
<evidence type="ECO:0000256" key="1">
    <source>
        <dbReference type="ARBA" id="ARBA00023015"/>
    </source>
</evidence>
<reference evidence="7 8" key="1">
    <citation type="submission" date="2019-03" db="EMBL/GenBank/DDBJ databases">
        <title>Genomic Encyclopedia of Type Strains, Phase IV (KMG-IV): sequencing the most valuable type-strain genomes for metagenomic binning, comparative biology and taxonomic classification.</title>
        <authorList>
            <person name="Goeker M."/>
        </authorList>
    </citation>
    <scope>NUCLEOTIDE SEQUENCE [LARGE SCALE GENOMIC DNA]</scope>
    <source>
        <strain evidence="7 8">DSM 28697</strain>
    </source>
</reference>
<dbReference type="Gene3D" id="3.40.50.2300">
    <property type="match status" value="1"/>
</dbReference>
<dbReference type="SUPFAM" id="SSF52172">
    <property type="entry name" value="CheY-like"/>
    <property type="match status" value="1"/>
</dbReference>
<dbReference type="Pfam" id="PF00072">
    <property type="entry name" value="Response_reg"/>
    <property type="match status" value="1"/>
</dbReference>
<gene>
    <name evidence="7" type="ORF">EV213_13026</name>
</gene>
<dbReference type="InterPro" id="IPR018060">
    <property type="entry name" value="HTH_AraC"/>
</dbReference>
<dbReference type="PANTHER" id="PTHR43280:SF2">
    <property type="entry name" value="HTH-TYPE TRANSCRIPTIONAL REGULATOR EXSA"/>
    <property type="match status" value="1"/>
</dbReference>
<dbReference type="Pfam" id="PF12833">
    <property type="entry name" value="HTH_18"/>
    <property type="match status" value="1"/>
</dbReference>
<dbReference type="SMART" id="SM00342">
    <property type="entry name" value="HTH_ARAC"/>
    <property type="match status" value="1"/>
</dbReference>
<keyword evidence="4" id="KW-0597">Phosphoprotein</keyword>
<evidence type="ECO:0000259" key="6">
    <source>
        <dbReference type="PROSITE" id="PS50110"/>
    </source>
</evidence>
<dbReference type="InterPro" id="IPR009057">
    <property type="entry name" value="Homeodomain-like_sf"/>
</dbReference>
<keyword evidence="2" id="KW-0238">DNA-binding</keyword>
<protein>
    <submittedName>
        <fullName evidence="7">Two-component system response regulator YesN</fullName>
    </submittedName>
</protein>
<evidence type="ECO:0000256" key="4">
    <source>
        <dbReference type="PROSITE-ProRule" id="PRU00169"/>
    </source>
</evidence>
<feature type="domain" description="Response regulatory" evidence="6">
    <location>
        <begin position="3"/>
        <end position="120"/>
    </location>
</feature>
<dbReference type="CDD" id="cd17536">
    <property type="entry name" value="REC_YesN-like"/>
    <property type="match status" value="1"/>
</dbReference>
<evidence type="ECO:0000313" key="7">
    <source>
        <dbReference type="EMBL" id="TDQ33716.1"/>
    </source>
</evidence>
<dbReference type="PROSITE" id="PS01124">
    <property type="entry name" value="HTH_ARAC_FAMILY_2"/>
    <property type="match status" value="1"/>
</dbReference>
<dbReference type="PRINTS" id="PR00032">
    <property type="entry name" value="HTHARAC"/>
</dbReference>
<dbReference type="SUPFAM" id="SSF46689">
    <property type="entry name" value="Homeodomain-like"/>
    <property type="match status" value="2"/>
</dbReference>
<proteinExistence type="predicted"/>
<feature type="domain" description="HTH araC/xylS-type" evidence="5">
    <location>
        <begin position="358"/>
        <end position="456"/>
    </location>
</feature>
<organism evidence="7 8">
    <name type="scientific">Aureibacillus halotolerans</name>
    <dbReference type="NCBI Taxonomy" id="1508390"/>
    <lineage>
        <taxon>Bacteria</taxon>
        <taxon>Bacillati</taxon>
        <taxon>Bacillota</taxon>
        <taxon>Bacilli</taxon>
        <taxon>Bacillales</taxon>
        <taxon>Bacillaceae</taxon>
        <taxon>Aureibacillus</taxon>
    </lineage>
</organism>
<dbReference type="PANTHER" id="PTHR43280">
    <property type="entry name" value="ARAC-FAMILY TRANSCRIPTIONAL REGULATOR"/>
    <property type="match status" value="1"/>
</dbReference>
<dbReference type="Gene3D" id="1.10.10.60">
    <property type="entry name" value="Homeodomain-like"/>
    <property type="match status" value="2"/>
</dbReference>
<comment type="caution">
    <text evidence="7">The sequence shown here is derived from an EMBL/GenBank/DDBJ whole genome shotgun (WGS) entry which is preliminary data.</text>
</comment>
<keyword evidence="8" id="KW-1185">Reference proteome</keyword>
<dbReference type="InterPro" id="IPR001789">
    <property type="entry name" value="Sig_transdc_resp-reg_receiver"/>
</dbReference>
<dbReference type="Proteomes" id="UP000295632">
    <property type="component" value="Unassembled WGS sequence"/>
</dbReference>
<keyword evidence="3" id="KW-0804">Transcription</keyword>
<evidence type="ECO:0000259" key="5">
    <source>
        <dbReference type="PROSITE" id="PS01124"/>
    </source>
</evidence>
<name>A0A4R6TPC6_9BACI</name>
<evidence type="ECO:0000313" key="8">
    <source>
        <dbReference type="Proteomes" id="UP000295632"/>
    </source>
</evidence>